<accession>A0A5C5ZWD7</accession>
<reference evidence="2 3" key="1">
    <citation type="submission" date="2019-02" db="EMBL/GenBank/DDBJ databases">
        <title>Deep-cultivation of Planctomycetes and their phenomic and genomic characterization uncovers novel biology.</title>
        <authorList>
            <person name="Wiegand S."/>
            <person name="Jogler M."/>
            <person name="Boedeker C."/>
            <person name="Pinto D."/>
            <person name="Vollmers J."/>
            <person name="Rivas-Marin E."/>
            <person name="Kohn T."/>
            <person name="Peeters S.H."/>
            <person name="Heuer A."/>
            <person name="Rast P."/>
            <person name="Oberbeckmann S."/>
            <person name="Bunk B."/>
            <person name="Jeske O."/>
            <person name="Meyerdierks A."/>
            <person name="Storesund J.E."/>
            <person name="Kallscheuer N."/>
            <person name="Luecker S."/>
            <person name="Lage O.M."/>
            <person name="Pohl T."/>
            <person name="Merkel B.J."/>
            <person name="Hornburger P."/>
            <person name="Mueller R.-W."/>
            <person name="Bruemmer F."/>
            <person name="Labrenz M."/>
            <person name="Spormann A.M."/>
            <person name="Op Den Camp H."/>
            <person name="Overmann J."/>
            <person name="Amann R."/>
            <person name="Jetten M.S.M."/>
            <person name="Mascher T."/>
            <person name="Medema M.H."/>
            <person name="Devos D.P."/>
            <person name="Kaster A.-K."/>
            <person name="Ovreas L."/>
            <person name="Rohde M."/>
            <person name="Galperin M.Y."/>
            <person name="Jogler C."/>
        </authorList>
    </citation>
    <scope>NUCLEOTIDE SEQUENCE [LARGE SCALE GENOMIC DNA]</scope>
    <source>
        <strain evidence="2 3">Pla100</strain>
    </source>
</reference>
<comment type="caution">
    <text evidence="2">The sequence shown here is derived from an EMBL/GenBank/DDBJ whole genome shotgun (WGS) entry which is preliminary data.</text>
</comment>
<evidence type="ECO:0000256" key="1">
    <source>
        <dbReference type="SAM" id="SignalP"/>
    </source>
</evidence>
<feature type="signal peptide" evidence="1">
    <location>
        <begin position="1"/>
        <end position="18"/>
    </location>
</feature>
<dbReference type="EMBL" id="SJPM01000015">
    <property type="protein sequence ID" value="TWT91327.1"/>
    <property type="molecule type" value="Genomic_DNA"/>
</dbReference>
<sequence precursor="true">MRTLLITLVMLSACPLLIGCGSGEPSVVTEGMTEAEFQALEEENERMEQETMDAS</sequence>
<name>A0A5C5ZWD7_9BACT</name>
<organism evidence="2 3">
    <name type="scientific">Neorhodopirellula pilleata</name>
    <dbReference type="NCBI Taxonomy" id="2714738"/>
    <lineage>
        <taxon>Bacteria</taxon>
        <taxon>Pseudomonadati</taxon>
        <taxon>Planctomycetota</taxon>
        <taxon>Planctomycetia</taxon>
        <taxon>Pirellulales</taxon>
        <taxon>Pirellulaceae</taxon>
        <taxon>Neorhodopirellula</taxon>
    </lineage>
</organism>
<evidence type="ECO:0000313" key="3">
    <source>
        <dbReference type="Proteomes" id="UP000316213"/>
    </source>
</evidence>
<proteinExistence type="predicted"/>
<dbReference type="PROSITE" id="PS51257">
    <property type="entry name" value="PROKAR_LIPOPROTEIN"/>
    <property type="match status" value="1"/>
</dbReference>
<evidence type="ECO:0008006" key="4">
    <source>
        <dbReference type="Google" id="ProtNLM"/>
    </source>
</evidence>
<keyword evidence="3" id="KW-1185">Reference proteome</keyword>
<dbReference type="RefSeq" id="WP_197168206.1">
    <property type="nucleotide sequence ID" value="NZ_SJPM01000015.1"/>
</dbReference>
<keyword evidence="1" id="KW-0732">Signal</keyword>
<feature type="chain" id="PRO_5023148950" description="Secreted protein" evidence="1">
    <location>
        <begin position="19"/>
        <end position="55"/>
    </location>
</feature>
<dbReference type="Proteomes" id="UP000316213">
    <property type="component" value="Unassembled WGS sequence"/>
</dbReference>
<protein>
    <recommendedName>
        <fullName evidence="4">Secreted protein</fullName>
    </recommendedName>
</protein>
<evidence type="ECO:0000313" key="2">
    <source>
        <dbReference type="EMBL" id="TWT91327.1"/>
    </source>
</evidence>
<dbReference type="AlphaFoldDB" id="A0A5C5ZWD7"/>
<gene>
    <name evidence="2" type="ORF">Pla100_51750</name>
</gene>